<dbReference type="CDD" id="cd22157">
    <property type="entry name" value="F-box_AtFBW1-like"/>
    <property type="match status" value="1"/>
</dbReference>
<accession>A0A2U1PG45</accession>
<sequence length="379" mass="43457">MDGNRHIPDDILHNILARLPGKPLLRFRCVSTHWNRLISDPYFMKSRSRRMIMLKYPSPLAVIDANVPVDDKAHSMVKVPSLLDEYNFVSMVGTFNGIVILVLIDMSLRSHMILYNPLTRASKTLDVMDPQPPGWTFRLPHRYGFDTNDLQIVRFVECGHPPGGQRFKCDVFDLKTSSWSKSPHYLKKEFFFWGDGGVFLNGCLYWTISLMNMGIIAFNIKEMAFSHITLPHGYHSMEIIPITRRITDCQGAVLGSLDGRGLCLITKDDTITFNVWVMNKPGVENLWLKTFTFTLGIEGDRFYEFHPMCILDKGIILLRSKGSHQLVTYDMSKDTFRNLNGLASLDDFEDKDTMHCDRIRIHPIEYVESLVSPSDICVV</sequence>
<dbReference type="AlphaFoldDB" id="A0A2U1PG45"/>
<evidence type="ECO:0000313" key="4">
    <source>
        <dbReference type="Proteomes" id="UP000245207"/>
    </source>
</evidence>
<proteinExistence type="predicted"/>
<dbReference type="Proteomes" id="UP000245207">
    <property type="component" value="Unassembled WGS sequence"/>
</dbReference>
<keyword evidence="1" id="KW-0472">Membrane</keyword>
<dbReference type="SUPFAM" id="SSF81383">
    <property type="entry name" value="F-box domain"/>
    <property type="match status" value="1"/>
</dbReference>
<evidence type="ECO:0000256" key="1">
    <source>
        <dbReference type="SAM" id="Phobius"/>
    </source>
</evidence>
<dbReference type="NCBIfam" id="TIGR01640">
    <property type="entry name" value="F_box_assoc_1"/>
    <property type="match status" value="1"/>
</dbReference>
<organism evidence="3 4">
    <name type="scientific">Artemisia annua</name>
    <name type="common">Sweet wormwood</name>
    <dbReference type="NCBI Taxonomy" id="35608"/>
    <lineage>
        <taxon>Eukaryota</taxon>
        <taxon>Viridiplantae</taxon>
        <taxon>Streptophyta</taxon>
        <taxon>Embryophyta</taxon>
        <taxon>Tracheophyta</taxon>
        <taxon>Spermatophyta</taxon>
        <taxon>Magnoliopsida</taxon>
        <taxon>eudicotyledons</taxon>
        <taxon>Gunneridae</taxon>
        <taxon>Pentapetalae</taxon>
        <taxon>asterids</taxon>
        <taxon>campanulids</taxon>
        <taxon>Asterales</taxon>
        <taxon>Asteraceae</taxon>
        <taxon>Asteroideae</taxon>
        <taxon>Anthemideae</taxon>
        <taxon>Artemisiinae</taxon>
        <taxon>Artemisia</taxon>
    </lineage>
</organism>
<dbReference type="STRING" id="35608.A0A2U1PG45"/>
<keyword evidence="1" id="KW-1133">Transmembrane helix</keyword>
<gene>
    <name evidence="3" type="ORF">CTI12_AA083570</name>
</gene>
<reference evidence="3 4" key="1">
    <citation type="journal article" date="2018" name="Mol. Plant">
        <title>The genome of Artemisia annua provides insight into the evolution of Asteraceae family and artemisinin biosynthesis.</title>
        <authorList>
            <person name="Shen Q."/>
            <person name="Zhang L."/>
            <person name="Liao Z."/>
            <person name="Wang S."/>
            <person name="Yan T."/>
            <person name="Shi P."/>
            <person name="Liu M."/>
            <person name="Fu X."/>
            <person name="Pan Q."/>
            <person name="Wang Y."/>
            <person name="Lv Z."/>
            <person name="Lu X."/>
            <person name="Zhang F."/>
            <person name="Jiang W."/>
            <person name="Ma Y."/>
            <person name="Chen M."/>
            <person name="Hao X."/>
            <person name="Li L."/>
            <person name="Tang Y."/>
            <person name="Lv G."/>
            <person name="Zhou Y."/>
            <person name="Sun X."/>
            <person name="Brodelius P.E."/>
            <person name="Rose J.K.C."/>
            <person name="Tang K."/>
        </authorList>
    </citation>
    <scope>NUCLEOTIDE SEQUENCE [LARGE SCALE GENOMIC DNA]</scope>
    <source>
        <strain evidence="4">cv. Huhao1</strain>
        <tissue evidence="3">Leaf</tissue>
    </source>
</reference>
<dbReference type="InterPro" id="IPR050796">
    <property type="entry name" value="SCF_F-box_component"/>
</dbReference>
<dbReference type="InterPro" id="IPR006527">
    <property type="entry name" value="F-box-assoc_dom_typ1"/>
</dbReference>
<dbReference type="PROSITE" id="PS50181">
    <property type="entry name" value="FBOX"/>
    <property type="match status" value="1"/>
</dbReference>
<keyword evidence="4" id="KW-1185">Reference proteome</keyword>
<dbReference type="InterPro" id="IPR036047">
    <property type="entry name" value="F-box-like_dom_sf"/>
</dbReference>
<evidence type="ECO:0000259" key="2">
    <source>
        <dbReference type="PROSITE" id="PS50181"/>
    </source>
</evidence>
<protein>
    <submittedName>
        <fullName evidence="3">F-box domain-containing protein</fullName>
    </submittedName>
</protein>
<comment type="caution">
    <text evidence="3">The sequence shown here is derived from an EMBL/GenBank/DDBJ whole genome shotgun (WGS) entry which is preliminary data.</text>
</comment>
<dbReference type="InterPro" id="IPR017451">
    <property type="entry name" value="F-box-assoc_interact_dom"/>
</dbReference>
<name>A0A2U1PG45_ARTAN</name>
<feature type="transmembrane region" description="Helical" evidence="1">
    <location>
        <begin position="86"/>
        <end position="104"/>
    </location>
</feature>
<keyword evidence="1" id="KW-0812">Transmembrane</keyword>
<dbReference type="EMBL" id="PKPP01001198">
    <property type="protein sequence ID" value="PWA84738.1"/>
    <property type="molecule type" value="Genomic_DNA"/>
</dbReference>
<dbReference type="OrthoDB" id="591557at2759"/>
<dbReference type="Pfam" id="PF00646">
    <property type="entry name" value="F-box"/>
    <property type="match status" value="1"/>
</dbReference>
<dbReference type="PANTHER" id="PTHR31672">
    <property type="entry name" value="BNACNNG10540D PROTEIN"/>
    <property type="match status" value="1"/>
</dbReference>
<dbReference type="InterPro" id="IPR001810">
    <property type="entry name" value="F-box_dom"/>
</dbReference>
<dbReference type="SMART" id="SM00256">
    <property type="entry name" value="FBOX"/>
    <property type="match status" value="1"/>
</dbReference>
<evidence type="ECO:0000313" key="3">
    <source>
        <dbReference type="EMBL" id="PWA84738.1"/>
    </source>
</evidence>
<dbReference type="Gene3D" id="1.20.1280.50">
    <property type="match status" value="1"/>
</dbReference>
<feature type="domain" description="F-box" evidence="2">
    <location>
        <begin position="1"/>
        <end position="47"/>
    </location>
</feature>
<dbReference type="PANTHER" id="PTHR31672:SF13">
    <property type="entry name" value="F-BOX PROTEIN CPR30-LIKE"/>
    <property type="match status" value="1"/>
</dbReference>
<dbReference type="Pfam" id="PF07734">
    <property type="entry name" value="FBA_1"/>
    <property type="match status" value="1"/>
</dbReference>